<dbReference type="EMBL" id="JBHRYC010000023">
    <property type="protein sequence ID" value="MFC3636499.1"/>
    <property type="molecule type" value="Genomic_DNA"/>
</dbReference>
<dbReference type="InterPro" id="IPR029069">
    <property type="entry name" value="HotDog_dom_sf"/>
</dbReference>
<dbReference type="Pfam" id="PF03061">
    <property type="entry name" value="4HBT"/>
    <property type="match status" value="1"/>
</dbReference>
<keyword evidence="2" id="KW-0378">Hydrolase</keyword>
<name>A0ABV7UD07_9HYPH</name>
<evidence type="ECO:0000313" key="2">
    <source>
        <dbReference type="EMBL" id="MFC3636499.1"/>
    </source>
</evidence>
<dbReference type="InterPro" id="IPR006683">
    <property type="entry name" value="Thioestr_dom"/>
</dbReference>
<reference evidence="3" key="1">
    <citation type="journal article" date="2019" name="Int. J. Syst. Evol. Microbiol.">
        <title>The Global Catalogue of Microorganisms (GCM) 10K type strain sequencing project: providing services to taxonomists for standard genome sequencing and annotation.</title>
        <authorList>
            <consortium name="The Broad Institute Genomics Platform"/>
            <consortium name="The Broad Institute Genome Sequencing Center for Infectious Disease"/>
            <person name="Wu L."/>
            <person name="Ma J."/>
        </authorList>
    </citation>
    <scope>NUCLEOTIDE SEQUENCE [LARGE SCALE GENOMIC DNA]</scope>
    <source>
        <strain evidence="3">KCTC 42282</strain>
    </source>
</reference>
<dbReference type="EC" id="3.1.2.-" evidence="2"/>
<dbReference type="GO" id="GO:0016787">
    <property type="term" value="F:hydrolase activity"/>
    <property type="evidence" value="ECO:0007669"/>
    <property type="project" value="UniProtKB-KW"/>
</dbReference>
<organism evidence="2 3">
    <name type="scientific">Camelimonas fluminis</name>
    <dbReference type="NCBI Taxonomy" id="1576911"/>
    <lineage>
        <taxon>Bacteria</taxon>
        <taxon>Pseudomonadati</taxon>
        <taxon>Pseudomonadota</taxon>
        <taxon>Alphaproteobacteria</taxon>
        <taxon>Hyphomicrobiales</taxon>
        <taxon>Chelatococcaceae</taxon>
        <taxon>Camelimonas</taxon>
    </lineage>
</organism>
<dbReference type="CDD" id="cd03443">
    <property type="entry name" value="PaaI_thioesterase"/>
    <property type="match status" value="1"/>
</dbReference>
<comment type="caution">
    <text evidence="2">The sequence shown here is derived from an EMBL/GenBank/DDBJ whole genome shotgun (WGS) entry which is preliminary data.</text>
</comment>
<gene>
    <name evidence="2" type="ORF">ACFONL_03740</name>
</gene>
<proteinExistence type="predicted"/>
<protein>
    <submittedName>
        <fullName evidence="2">PaaI family thioesterase</fullName>
        <ecNumber evidence="2">3.1.2.-</ecNumber>
    </submittedName>
</protein>
<accession>A0ABV7UD07</accession>
<dbReference type="SUPFAM" id="SSF54637">
    <property type="entry name" value="Thioesterase/thiol ester dehydrase-isomerase"/>
    <property type="match status" value="1"/>
</dbReference>
<evidence type="ECO:0000313" key="3">
    <source>
        <dbReference type="Proteomes" id="UP001595704"/>
    </source>
</evidence>
<evidence type="ECO:0000259" key="1">
    <source>
        <dbReference type="Pfam" id="PF03061"/>
    </source>
</evidence>
<dbReference type="Gene3D" id="3.10.129.10">
    <property type="entry name" value="Hotdog Thioesterase"/>
    <property type="match status" value="1"/>
</dbReference>
<dbReference type="RefSeq" id="WP_191317433.1">
    <property type="nucleotide sequence ID" value="NZ_BNCG01000001.1"/>
</dbReference>
<feature type="domain" description="Thioesterase" evidence="1">
    <location>
        <begin position="55"/>
        <end position="131"/>
    </location>
</feature>
<sequence length="148" mass="15959">MTEQEILQTFRNNVNPCLRTLGGGIAGFDVGTDTTTMEWTATRDHCHSVVGHPRGGVVQGGIVTGWIDAAMAHACIAKSRFTVVVPSLEIKVSFLLAAHPGKYRSTGWITRWGKSIAFLEGELRDMDGELIARASSTAALRPLKPPEA</sequence>
<dbReference type="Proteomes" id="UP001595704">
    <property type="component" value="Unassembled WGS sequence"/>
</dbReference>
<keyword evidence="3" id="KW-1185">Reference proteome</keyword>